<dbReference type="InterPro" id="IPR026906">
    <property type="entry name" value="LRR_5"/>
</dbReference>
<evidence type="ECO:0008006" key="3">
    <source>
        <dbReference type="Google" id="ProtNLM"/>
    </source>
</evidence>
<dbReference type="Proteomes" id="UP001054902">
    <property type="component" value="Unassembled WGS sequence"/>
</dbReference>
<dbReference type="EMBL" id="BLLK01000022">
    <property type="protein sequence ID" value="GFH46380.1"/>
    <property type="molecule type" value="Genomic_DNA"/>
</dbReference>
<comment type="caution">
    <text evidence="1">The sequence shown here is derived from an EMBL/GenBank/DDBJ whole genome shotgun (WGS) entry which is preliminary data.</text>
</comment>
<organism evidence="1 2">
    <name type="scientific">Chaetoceros tenuissimus</name>
    <dbReference type="NCBI Taxonomy" id="426638"/>
    <lineage>
        <taxon>Eukaryota</taxon>
        <taxon>Sar</taxon>
        <taxon>Stramenopiles</taxon>
        <taxon>Ochrophyta</taxon>
        <taxon>Bacillariophyta</taxon>
        <taxon>Coscinodiscophyceae</taxon>
        <taxon>Chaetocerotophycidae</taxon>
        <taxon>Chaetocerotales</taxon>
        <taxon>Chaetocerotaceae</taxon>
        <taxon>Chaetoceros</taxon>
    </lineage>
</organism>
<sequence>MRVATVDGLVTLFYDGSKQLYNEELSLEWVHGCIDNNYDCGTWEEWDLSEECKKYWRERQSWQQVIVVEGVTEIQERTFRDCRNIKRVIFANTVIRIERSAFNGCSLGYVKLSTNLEYIGSNAFTNCDLVSVFIPPRCRAIGEHAFRYNHNLKIFSVPQQAQLDKNIIAKTKLLEKSHFEMYEYDHHTGDVHSFLKEGDYDDQTDKVHD</sequence>
<dbReference type="Gene3D" id="3.80.10.10">
    <property type="entry name" value="Ribonuclease Inhibitor"/>
    <property type="match status" value="1"/>
</dbReference>
<keyword evidence="2" id="KW-1185">Reference proteome</keyword>
<proteinExistence type="predicted"/>
<dbReference type="InterPro" id="IPR053139">
    <property type="entry name" value="Surface_bspA-like"/>
</dbReference>
<dbReference type="InterPro" id="IPR032675">
    <property type="entry name" value="LRR_dom_sf"/>
</dbReference>
<dbReference type="PANTHER" id="PTHR45661:SF3">
    <property type="entry name" value="IG-LIKE DOMAIN-CONTAINING PROTEIN"/>
    <property type="match status" value="1"/>
</dbReference>
<dbReference type="PANTHER" id="PTHR45661">
    <property type="entry name" value="SURFACE ANTIGEN"/>
    <property type="match status" value="1"/>
</dbReference>
<dbReference type="Pfam" id="PF13306">
    <property type="entry name" value="LRR_5"/>
    <property type="match status" value="1"/>
</dbReference>
<protein>
    <recommendedName>
        <fullName evidence="3">Leucine-rich repeat domain-containing protein</fullName>
    </recommendedName>
</protein>
<accession>A0AAD3CKL1</accession>
<evidence type="ECO:0000313" key="1">
    <source>
        <dbReference type="EMBL" id="GFH46380.1"/>
    </source>
</evidence>
<name>A0AAD3CKL1_9STRA</name>
<reference evidence="1 2" key="1">
    <citation type="journal article" date="2021" name="Sci. Rep.">
        <title>The genome of the diatom Chaetoceros tenuissimus carries an ancient integrated fragment of an extant virus.</title>
        <authorList>
            <person name="Hongo Y."/>
            <person name="Kimura K."/>
            <person name="Takaki Y."/>
            <person name="Yoshida Y."/>
            <person name="Baba S."/>
            <person name="Kobayashi G."/>
            <person name="Nagasaki K."/>
            <person name="Hano T."/>
            <person name="Tomaru Y."/>
        </authorList>
    </citation>
    <scope>NUCLEOTIDE SEQUENCE [LARGE SCALE GENOMIC DNA]</scope>
    <source>
        <strain evidence="1 2">NIES-3715</strain>
    </source>
</reference>
<evidence type="ECO:0000313" key="2">
    <source>
        <dbReference type="Proteomes" id="UP001054902"/>
    </source>
</evidence>
<dbReference type="AlphaFoldDB" id="A0AAD3CKL1"/>
<gene>
    <name evidence="1" type="ORF">CTEN210_02854</name>
</gene>